<sequence length="108" mass="12619">MRKRLTLARFSTVGRFPQNCSYPIGPKVDFLAERFKLSMICSGSPEKAGDCTRWVNVRRGHAIPAVHDRYILSRTAIVVQHTMCRLREKCLMKERNLLNARKYKCKYE</sequence>
<accession>A0A915KYV6</accession>
<reference evidence="2" key="1">
    <citation type="submission" date="2022-11" db="UniProtKB">
        <authorList>
            <consortium name="WormBaseParasite"/>
        </authorList>
    </citation>
    <scope>IDENTIFICATION</scope>
</reference>
<organism evidence="1 2">
    <name type="scientific">Romanomermis culicivorax</name>
    <name type="common">Nematode worm</name>
    <dbReference type="NCBI Taxonomy" id="13658"/>
    <lineage>
        <taxon>Eukaryota</taxon>
        <taxon>Metazoa</taxon>
        <taxon>Ecdysozoa</taxon>
        <taxon>Nematoda</taxon>
        <taxon>Enoplea</taxon>
        <taxon>Dorylaimia</taxon>
        <taxon>Mermithida</taxon>
        <taxon>Mermithoidea</taxon>
        <taxon>Mermithidae</taxon>
        <taxon>Romanomermis</taxon>
    </lineage>
</organism>
<dbReference type="Proteomes" id="UP000887565">
    <property type="component" value="Unplaced"/>
</dbReference>
<evidence type="ECO:0000313" key="2">
    <source>
        <dbReference type="WBParaSite" id="nRc.2.0.1.t43370-RA"/>
    </source>
</evidence>
<proteinExistence type="predicted"/>
<name>A0A915KYV6_ROMCU</name>
<dbReference type="WBParaSite" id="nRc.2.0.1.t43370-RA">
    <property type="protein sequence ID" value="nRc.2.0.1.t43370-RA"/>
    <property type="gene ID" value="nRc.2.0.1.g43370"/>
</dbReference>
<keyword evidence="1" id="KW-1185">Reference proteome</keyword>
<protein>
    <submittedName>
        <fullName evidence="2">Uncharacterized protein</fullName>
    </submittedName>
</protein>
<evidence type="ECO:0000313" key="1">
    <source>
        <dbReference type="Proteomes" id="UP000887565"/>
    </source>
</evidence>
<dbReference type="AlphaFoldDB" id="A0A915KYV6"/>